<keyword evidence="2 8" id="KW-0812">Transmembrane</keyword>
<dbReference type="Proteomes" id="UP000634136">
    <property type="component" value="Unassembled WGS sequence"/>
</dbReference>
<dbReference type="OrthoDB" id="1861835at2759"/>
<proteinExistence type="inferred from homology"/>
<protein>
    <submittedName>
        <fullName evidence="9">Putative transmembrane protein</fullName>
    </submittedName>
</protein>
<evidence type="ECO:0000256" key="3">
    <source>
        <dbReference type="ARBA" id="ARBA00022729"/>
    </source>
</evidence>
<dbReference type="InterPro" id="IPR009606">
    <property type="entry name" value="DEAL/Modifying_wall_lignin1/2"/>
</dbReference>
<evidence type="ECO:0000256" key="2">
    <source>
        <dbReference type="ARBA" id="ARBA00022692"/>
    </source>
</evidence>
<organism evidence="9 10">
    <name type="scientific">Senna tora</name>
    <dbReference type="NCBI Taxonomy" id="362788"/>
    <lineage>
        <taxon>Eukaryota</taxon>
        <taxon>Viridiplantae</taxon>
        <taxon>Streptophyta</taxon>
        <taxon>Embryophyta</taxon>
        <taxon>Tracheophyta</taxon>
        <taxon>Spermatophyta</taxon>
        <taxon>Magnoliopsida</taxon>
        <taxon>eudicotyledons</taxon>
        <taxon>Gunneridae</taxon>
        <taxon>Pentapetalae</taxon>
        <taxon>rosids</taxon>
        <taxon>fabids</taxon>
        <taxon>Fabales</taxon>
        <taxon>Fabaceae</taxon>
        <taxon>Caesalpinioideae</taxon>
        <taxon>Cassia clade</taxon>
        <taxon>Senna</taxon>
    </lineage>
</organism>
<sequence>MAVTHADLEPSRSRTDLSSKTGAILVILTILLGFFCFVLCLVAEATRSEATYRGDRKGGSSECVYSGSGKVPLLCAACAFIGLAIAMVVEHAYLLIAQASSSFQLEQIDNAYVSRVVKMMSIEFGVCLFVCRICFAVGEILLLAGVSIESGHLKNWNSPRSTCLVLRQGLFSAAGVFGLTTVFLAAALYLTALRAHRLSQDQHNVRRQVLESSSLYASPPLSPPPTHISAFPRENPVPTHTHNHEHLLSLFPTPFHQQKLHNTLI</sequence>
<dbReference type="InterPro" id="IPR052222">
    <property type="entry name" value="DESIGUAL"/>
</dbReference>
<comment type="similarity">
    <text evidence="6">Belongs to the DESIGUAL family.</text>
</comment>
<accession>A0A834X4E0</accession>
<dbReference type="Pfam" id="PF06749">
    <property type="entry name" value="DUF1218"/>
    <property type="match status" value="1"/>
</dbReference>
<evidence type="ECO:0000256" key="1">
    <source>
        <dbReference type="ARBA" id="ARBA00004127"/>
    </source>
</evidence>
<comment type="subcellular location">
    <subcellularLocation>
        <location evidence="1">Endomembrane system</location>
        <topology evidence="1">Multi-pass membrane protein</topology>
    </subcellularLocation>
</comment>
<evidence type="ECO:0000313" key="10">
    <source>
        <dbReference type="Proteomes" id="UP000634136"/>
    </source>
</evidence>
<keyword evidence="4 8" id="KW-1133">Transmembrane helix</keyword>
<keyword evidence="5 8" id="KW-0472">Membrane</keyword>
<feature type="transmembrane region" description="Helical" evidence="8">
    <location>
        <begin position="21"/>
        <end position="45"/>
    </location>
</feature>
<feature type="transmembrane region" description="Helical" evidence="8">
    <location>
        <begin position="168"/>
        <end position="190"/>
    </location>
</feature>
<evidence type="ECO:0000256" key="4">
    <source>
        <dbReference type="ARBA" id="ARBA00022989"/>
    </source>
</evidence>
<keyword evidence="3" id="KW-0732">Signal</keyword>
<dbReference type="GO" id="GO:0012505">
    <property type="term" value="C:endomembrane system"/>
    <property type="evidence" value="ECO:0007669"/>
    <property type="project" value="UniProtKB-SubCell"/>
</dbReference>
<comment type="caution">
    <text evidence="9">The sequence shown here is derived from an EMBL/GenBank/DDBJ whole genome shotgun (WGS) entry which is preliminary data.</text>
</comment>
<feature type="transmembrane region" description="Helical" evidence="8">
    <location>
        <begin position="71"/>
        <end position="96"/>
    </location>
</feature>
<feature type="region of interest" description="Disordered" evidence="7">
    <location>
        <begin position="216"/>
        <end position="239"/>
    </location>
</feature>
<dbReference type="EMBL" id="JAAIUW010000003">
    <property type="protein sequence ID" value="KAF7837759.1"/>
    <property type="molecule type" value="Genomic_DNA"/>
</dbReference>
<evidence type="ECO:0000256" key="5">
    <source>
        <dbReference type="ARBA" id="ARBA00023136"/>
    </source>
</evidence>
<gene>
    <name evidence="9" type="ORF">G2W53_006241</name>
</gene>
<evidence type="ECO:0000256" key="6">
    <source>
        <dbReference type="ARBA" id="ARBA00029467"/>
    </source>
</evidence>
<keyword evidence="10" id="KW-1185">Reference proteome</keyword>
<feature type="transmembrane region" description="Helical" evidence="8">
    <location>
        <begin position="124"/>
        <end position="148"/>
    </location>
</feature>
<dbReference type="PANTHER" id="PTHR31769">
    <property type="entry name" value="OS07G0462200 PROTEIN-RELATED"/>
    <property type="match status" value="1"/>
</dbReference>
<name>A0A834X4E0_9FABA</name>
<dbReference type="AlphaFoldDB" id="A0A834X4E0"/>
<reference evidence="9" key="1">
    <citation type="submission" date="2020-09" db="EMBL/GenBank/DDBJ databases">
        <title>Genome-Enabled Discovery of Anthraquinone Biosynthesis in Senna tora.</title>
        <authorList>
            <person name="Kang S.-H."/>
            <person name="Pandey R.P."/>
            <person name="Lee C.-M."/>
            <person name="Sim J.-S."/>
            <person name="Jeong J.-T."/>
            <person name="Choi B.-S."/>
            <person name="Jung M."/>
            <person name="Ginzburg D."/>
            <person name="Zhao K."/>
            <person name="Won S.Y."/>
            <person name="Oh T.-J."/>
            <person name="Yu Y."/>
            <person name="Kim N.-H."/>
            <person name="Lee O.R."/>
            <person name="Lee T.-H."/>
            <person name="Bashyal P."/>
            <person name="Kim T.-S."/>
            <person name="Lee W.-H."/>
            <person name="Kawkins C."/>
            <person name="Kim C.-K."/>
            <person name="Kim J.S."/>
            <person name="Ahn B.O."/>
            <person name="Rhee S.Y."/>
            <person name="Sohng J.K."/>
        </authorList>
    </citation>
    <scope>NUCLEOTIDE SEQUENCE</scope>
    <source>
        <tissue evidence="9">Leaf</tissue>
    </source>
</reference>
<evidence type="ECO:0000256" key="8">
    <source>
        <dbReference type="SAM" id="Phobius"/>
    </source>
</evidence>
<evidence type="ECO:0000256" key="7">
    <source>
        <dbReference type="SAM" id="MobiDB-lite"/>
    </source>
</evidence>
<evidence type="ECO:0000313" key="9">
    <source>
        <dbReference type="EMBL" id="KAF7837759.1"/>
    </source>
</evidence>